<protein>
    <submittedName>
        <fullName evidence="2">5701_t:CDS:1</fullName>
    </submittedName>
</protein>
<keyword evidence="3" id="KW-1185">Reference proteome</keyword>
<evidence type="ECO:0000313" key="3">
    <source>
        <dbReference type="Proteomes" id="UP000789706"/>
    </source>
</evidence>
<dbReference type="Proteomes" id="UP000789706">
    <property type="component" value="Unassembled WGS sequence"/>
</dbReference>
<feature type="region of interest" description="Disordered" evidence="1">
    <location>
        <begin position="120"/>
        <end position="156"/>
    </location>
</feature>
<evidence type="ECO:0000256" key="1">
    <source>
        <dbReference type="SAM" id="MobiDB-lite"/>
    </source>
</evidence>
<feature type="compositionally biased region" description="Low complexity" evidence="1">
    <location>
        <begin position="1"/>
        <end position="17"/>
    </location>
</feature>
<organism evidence="2 3">
    <name type="scientific">Diversispora eburnea</name>
    <dbReference type="NCBI Taxonomy" id="1213867"/>
    <lineage>
        <taxon>Eukaryota</taxon>
        <taxon>Fungi</taxon>
        <taxon>Fungi incertae sedis</taxon>
        <taxon>Mucoromycota</taxon>
        <taxon>Glomeromycotina</taxon>
        <taxon>Glomeromycetes</taxon>
        <taxon>Diversisporales</taxon>
        <taxon>Diversisporaceae</taxon>
        <taxon>Diversispora</taxon>
    </lineage>
</organism>
<dbReference type="OrthoDB" id="2399940at2759"/>
<accession>A0A9N8YLX1</accession>
<name>A0A9N8YLX1_9GLOM</name>
<dbReference type="EMBL" id="CAJVPK010000001">
    <property type="protein sequence ID" value="CAG8432719.1"/>
    <property type="molecule type" value="Genomic_DNA"/>
</dbReference>
<feature type="compositionally biased region" description="Low complexity" evidence="1">
    <location>
        <begin position="202"/>
        <end position="220"/>
    </location>
</feature>
<dbReference type="AlphaFoldDB" id="A0A9N8YLX1"/>
<proteinExistence type="predicted"/>
<feature type="compositionally biased region" description="Basic and acidic residues" evidence="1">
    <location>
        <begin position="125"/>
        <end position="137"/>
    </location>
</feature>
<comment type="caution">
    <text evidence="2">The sequence shown here is derived from an EMBL/GenBank/DDBJ whole genome shotgun (WGS) entry which is preliminary data.</text>
</comment>
<evidence type="ECO:0000313" key="2">
    <source>
        <dbReference type="EMBL" id="CAG8432719.1"/>
    </source>
</evidence>
<sequence length="623" mass="72995">MEQRNSRNNNFNNFNNSDLSDEGVSSSTTHRLRKRLPIQQAPYSIERIRARKAGIPTEIDEKVLRKERELENDKQRYNYELQEDGFVVRNSDEEQEESYSIDNNLPKTVLNKRQRYEVSSIGSIHSDDEPISQDKPKSPSSRKKPRTEVKRQKQFINPDLIKPDNVVVEIICKRFNESIEPTEPTEFDEDSNNESFVEMDNSKSIQSISSNPSISSSDSILTTSEDLEEDNIYDHSLGESDILVIEENEFRIRNEFNERNIHPLHSSSMQRNNENHRIIGREVPNTSSIRHNNDYNRLIGFTSSIERDIPSIPSIRHNNDNDEIIRNSNDRNRIVRTKSSNERSLLTPLIRRNGNHKNRKIERIERETPFDQRLKFNLQWAKEMSIPSIDNPLFKEYTSRWSELFNQLAFAVPLNQPWPPEAIEVIKNLILQFKSMKPNNSNIEEPYKLLCSLIKTFPRVKNNLGEIRDKKDYLSIPSMVEVFYSLTNKIVQSITDITPKKFLREFQIKNFHHFKELFKALDNKTTSYYQDSHEKLALILGDFLKMLSPRDNIAMLNETLDMFNISTKRFNTVSEPTKKGLINLHRILVNKFYESAEDETDLRLKIKACLRAIKWKVTTKAQN</sequence>
<feature type="region of interest" description="Disordered" evidence="1">
    <location>
        <begin position="200"/>
        <end position="221"/>
    </location>
</feature>
<reference evidence="2" key="1">
    <citation type="submission" date="2021-06" db="EMBL/GenBank/DDBJ databases">
        <authorList>
            <person name="Kallberg Y."/>
            <person name="Tangrot J."/>
            <person name="Rosling A."/>
        </authorList>
    </citation>
    <scope>NUCLEOTIDE SEQUENCE</scope>
    <source>
        <strain evidence="2">AZ414A</strain>
    </source>
</reference>
<feature type="region of interest" description="Disordered" evidence="1">
    <location>
        <begin position="1"/>
        <end position="38"/>
    </location>
</feature>
<gene>
    <name evidence="2" type="ORF">DEBURN_LOCUS47</name>
</gene>